<dbReference type="InterPro" id="IPR019301">
    <property type="entry name" value="Flagellar_prot_FlgJ_N"/>
</dbReference>
<dbReference type="NCBIfam" id="NF009431">
    <property type="entry name" value="PRK12790.1"/>
    <property type="match status" value="1"/>
</dbReference>
<sequence>MQSRIDGSLIASAYRSIPRKAMMPMPNGRPDPQLQQALEKVSPQAVQKARTTSQDFEAMFLNSMFSQMTTGLKGEGPFGDTPGTGVWRSMLTEQYSKSFAQAGGVGVSDAVFRTLIMQQANQTQPAAKETP</sequence>
<dbReference type="OrthoDB" id="7862954at2"/>
<evidence type="ECO:0000259" key="1">
    <source>
        <dbReference type="Pfam" id="PF10135"/>
    </source>
</evidence>
<keyword evidence="3" id="KW-1185">Reference proteome</keyword>
<evidence type="ECO:0000313" key="2">
    <source>
        <dbReference type="EMBL" id="ABE62167.1"/>
    </source>
</evidence>
<reference evidence="2 3" key="1">
    <citation type="submission" date="2006-03" db="EMBL/GenBank/DDBJ databases">
        <title>Complete sequence of chromosome of Nitrobacter hamburgensis X14.</title>
        <authorList>
            <consortium name="US DOE Joint Genome Institute"/>
            <person name="Copeland A."/>
            <person name="Lucas S."/>
            <person name="Lapidus A."/>
            <person name="Barry K."/>
            <person name="Detter J.C."/>
            <person name="Glavina del Rio T."/>
            <person name="Hammon N."/>
            <person name="Israni S."/>
            <person name="Dalin E."/>
            <person name="Tice H."/>
            <person name="Pitluck S."/>
            <person name="Chain P."/>
            <person name="Malfatti S."/>
            <person name="Shin M."/>
            <person name="Vergez L."/>
            <person name="Schmutz J."/>
            <person name="Larimer F."/>
            <person name="Land M."/>
            <person name="Hauser L."/>
            <person name="Kyrpides N."/>
            <person name="Ivanova N."/>
            <person name="Ward B."/>
            <person name="Arp D."/>
            <person name="Klotz M."/>
            <person name="Stein L."/>
            <person name="O'Mullan G."/>
            <person name="Starkenburg S."/>
            <person name="Sayavedra L."/>
            <person name="Poret-Peterson A.T."/>
            <person name="Gentry M.E."/>
            <person name="Bruce D."/>
            <person name="Richardson P."/>
        </authorList>
    </citation>
    <scope>NUCLEOTIDE SEQUENCE [LARGE SCALE GENOMIC DNA]</scope>
    <source>
        <strain evidence="3">DSM 10229 / NCIMB 13809 / X14</strain>
    </source>
</reference>
<name>Q1QNN0_NITHX</name>
<dbReference type="KEGG" id="nha:Nham_1343"/>
<dbReference type="STRING" id="323097.Nham_1343"/>
<dbReference type="Pfam" id="PF10135">
    <property type="entry name" value="Rod-binding"/>
    <property type="match status" value="1"/>
</dbReference>
<dbReference type="AlphaFoldDB" id="Q1QNN0"/>
<feature type="domain" description="Flagellar protein FlgJ N-terminal" evidence="1">
    <location>
        <begin position="63"/>
        <end position="113"/>
    </location>
</feature>
<dbReference type="eggNOG" id="COG3951">
    <property type="taxonomic scope" value="Bacteria"/>
</dbReference>
<proteinExistence type="predicted"/>
<dbReference type="Proteomes" id="UP000001953">
    <property type="component" value="Chromosome"/>
</dbReference>
<evidence type="ECO:0000313" key="3">
    <source>
        <dbReference type="Proteomes" id="UP000001953"/>
    </source>
</evidence>
<gene>
    <name evidence="2" type="ordered locus">Nham_1343</name>
</gene>
<dbReference type="RefSeq" id="WP_011509859.1">
    <property type="nucleotide sequence ID" value="NC_007964.1"/>
</dbReference>
<protein>
    <recommendedName>
        <fullName evidence="1">Flagellar protein FlgJ N-terminal domain-containing protein</fullName>
    </recommendedName>
</protein>
<accession>Q1QNN0</accession>
<dbReference type="HOGENOM" id="CLU_155700_2_0_5"/>
<dbReference type="EMBL" id="CP000319">
    <property type="protein sequence ID" value="ABE62167.1"/>
    <property type="molecule type" value="Genomic_DNA"/>
</dbReference>
<organism evidence="2 3">
    <name type="scientific">Nitrobacter hamburgensis (strain DSM 10229 / NCIMB 13809 / X14)</name>
    <dbReference type="NCBI Taxonomy" id="323097"/>
    <lineage>
        <taxon>Bacteria</taxon>
        <taxon>Pseudomonadati</taxon>
        <taxon>Pseudomonadota</taxon>
        <taxon>Alphaproteobacteria</taxon>
        <taxon>Hyphomicrobiales</taxon>
        <taxon>Nitrobacteraceae</taxon>
        <taxon>Nitrobacter</taxon>
    </lineage>
</organism>